<dbReference type="RefSeq" id="XP_067919618.1">
    <property type="nucleotide sequence ID" value="XM_068068405.1"/>
</dbReference>
<feature type="compositionally biased region" description="Basic and acidic residues" evidence="1">
    <location>
        <begin position="378"/>
        <end position="389"/>
    </location>
</feature>
<feature type="region of interest" description="Disordered" evidence="1">
    <location>
        <begin position="282"/>
        <end position="325"/>
    </location>
</feature>
<feature type="chain" id="PRO_5013265395" description="Transmembrane protein" evidence="2">
    <location>
        <begin position="19"/>
        <end position="770"/>
    </location>
</feature>
<feature type="region of interest" description="Disordered" evidence="1">
    <location>
        <begin position="57"/>
        <end position="88"/>
    </location>
</feature>
<feature type="region of interest" description="Disordered" evidence="1">
    <location>
        <begin position="378"/>
        <end position="407"/>
    </location>
</feature>
<dbReference type="VEuPathDB" id="ToxoDB:CSUI_008271"/>
<reference evidence="3 4" key="1">
    <citation type="journal article" date="2017" name="Int. J. Parasitol.">
        <title>The genome of the protozoan parasite Cystoisospora suis and a reverse vaccinology approach to identify vaccine candidates.</title>
        <authorList>
            <person name="Palmieri N."/>
            <person name="Shrestha A."/>
            <person name="Ruttkowski B."/>
            <person name="Beck T."/>
            <person name="Vogl C."/>
            <person name="Tomley F."/>
            <person name="Blake D.P."/>
            <person name="Joachim A."/>
        </authorList>
    </citation>
    <scope>NUCLEOTIDE SEQUENCE [LARGE SCALE GENOMIC DNA]</scope>
    <source>
        <strain evidence="3 4">Wien I</strain>
    </source>
</reference>
<feature type="region of interest" description="Disordered" evidence="1">
    <location>
        <begin position="422"/>
        <end position="451"/>
    </location>
</feature>
<dbReference type="GeneID" id="94431616"/>
<evidence type="ECO:0000313" key="4">
    <source>
        <dbReference type="Proteomes" id="UP000221165"/>
    </source>
</evidence>
<keyword evidence="4" id="KW-1185">Reference proteome</keyword>
<keyword evidence="2" id="KW-0732">Signal</keyword>
<feature type="region of interest" description="Disordered" evidence="1">
    <location>
        <begin position="689"/>
        <end position="729"/>
    </location>
</feature>
<dbReference type="Proteomes" id="UP000221165">
    <property type="component" value="Unassembled WGS sequence"/>
</dbReference>
<feature type="compositionally biased region" description="Basic and acidic residues" evidence="1">
    <location>
        <begin position="79"/>
        <end position="88"/>
    </location>
</feature>
<comment type="caution">
    <text evidence="3">The sequence shown here is derived from an EMBL/GenBank/DDBJ whole genome shotgun (WGS) entry which is preliminary data.</text>
</comment>
<feature type="compositionally biased region" description="Acidic residues" evidence="1">
    <location>
        <begin position="428"/>
        <end position="437"/>
    </location>
</feature>
<feature type="region of interest" description="Disordered" evidence="1">
    <location>
        <begin position="202"/>
        <end position="251"/>
    </location>
</feature>
<name>A0A2C6KN50_9APIC</name>
<evidence type="ECO:0000256" key="1">
    <source>
        <dbReference type="SAM" id="MobiDB-lite"/>
    </source>
</evidence>
<evidence type="ECO:0000313" key="3">
    <source>
        <dbReference type="EMBL" id="PHJ17904.1"/>
    </source>
</evidence>
<feature type="compositionally biased region" description="Basic and acidic residues" evidence="1">
    <location>
        <begin position="57"/>
        <end position="69"/>
    </location>
</feature>
<feature type="compositionally biased region" description="Basic and acidic residues" evidence="1">
    <location>
        <begin position="228"/>
        <end position="247"/>
    </location>
</feature>
<feature type="compositionally biased region" description="Acidic residues" evidence="1">
    <location>
        <begin position="284"/>
        <end position="296"/>
    </location>
</feature>
<feature type="compositionally biased region" description="Low complexity" evidence="1">
    <location>
        <begin position="691"/>
        <end position="701"/>
    </location>
</feature>
<feature type="compositionally biased region" description="Basic and acidic residues" evidence="1">
    <location>
        <begin position="438"/>
        <end position="451"/>
    </location>
</feature>
<sequence>MLCVYIFLLLVLLLSRERRETERRRYSLFSQARRKERGILPFFSCFSSFFNMQSRGETPRWDAKYPRKEDEEEEEEKEEREREEESKRKEKKMVVSLKNLIPSEISLRGRDHEFDQDCEEKDGEEKVSMLVHYWESSLSLFSEGEKRKEKKEKEEEERLAEVIQILTTWKEVCTKMREKGDVSLIHMKRLLLFLEDEENSSRRRRRSNGEVREEKSRYLYGGHSLPSQKREEKKETKIQVDDERDKTEDEEDVDALDLFDTFHALLQMRSHVTEYTEALRNDLYNEEEDSSIEEEEEKRRTRGGRGGGGEDERDETGVFSSNGLSDGHFHHINDFAALPLSIKKKAVLSAIQREEELESILQTGYCKQMKKVTFSLHEAKERSEEKEENQLLGQQDKQNSEEERGLLLPSEKTGSLRVLTTREREIGECEEEEERKDEEDHMREEKSGEKYASHDRKLRVLDVMRSVCIGSVENMISIQLHKLYKLATELRSLLKDFFFQQNSLSSLASSSNYRRLTQIQLYCEAQAQCRSFPDLHACKLQHSDTTGKSSKRGRPGKKDALSSFYISDQNKRKADEEDRVLNFEKEENGETEKSGELKKEVVNQEREVEEEGWAGKEKEWIIDREEKVLQNGEEGEEYLRDRRQRLLGQIALMEIAKSCKDILVFGGTFLRFLTSLGCMYTGGCDDEAGLSSDPSASDSTSQEGTNEDENKNRPHNRKPREKRRDLFSLDLSKDLQTKLSRHLEEIPSPDHGLQSALRLLSVLKKKNESR</sequence>
<feature type="signal peptide" evidence="2">
    <location>
        <begin position="1"/>
        <end position="18"/>
    </location>
</feature>
<proteinExistence type="predicted"/>
<dbReference type="AlphaFoldDB" id="A0A2C6KN50"/>
<evidence type="ECO:0000256" key="2">
    <source>
        <dbReference type="SAM" id="SignalP"/>
    </source>
</evidence>
<evidence type="ECO:0008006" key="5">
    <source>
        <dbReference type="Google" id="ProtNLM"/>
    </source>
</evidence>
<protein>
    <recommendedName>
        <fullName evidence="5">Transmembrane protein</fullName>
    </recommendedName>
</protein>
<organism evidence="3 4">
    <name type="scientific">Cystoisospora suis</name>
    <dbReference type="NCBI Taxonomy" id="483139"/>
    <lineage>
        <taxon>Eukaryota</taxon>
        <taxon>Sar</taxon>
        <taxon>Alveolata</taxon>
        <taxon>Apicomplexa</taxon>
        <taxon>Conoidasida</taxon>
        <taxon>Coccidia</taxon>
        <taxon>Eucoccidiorida</taxon>
        <taxon>Eimeriorina</taxon>
        <taxon>Sarcocystidae</taxon>
        <taxon>Cystoisospora</taxon>
    </lineage>
</organism>
<accession>A0A2C6KN50</accession>
<feature type="compositionally biased region" description="Basic and acidic residues" evidence="1">
    <location>
        <begin position="207"/>
        <end position="217"/>
    </location>
</feature>
<gene>
    <name evidence="3" type="ORF">CSUI_008271</name>
</gene>
<dbReference type="EMBL" id="MIGC01004587">
    <property type="protein sequence ID" value="PHJ17904.1"/>
    <property type="molecule type" value="Genomic_DNA"/>
</dbReference>